<evidence type="ECO:0000313" key="1">
    <source>
        <dbReference type="EMBL" id="NZA01514.1"/>
    </source>
</evidence>
<dbReference type="Gene3D" id="1.25.40.10">
    <property type="entry name" value="Tetratricopeptide repeat domain"/>
    <property type="match status" value="1"/>
</dbReference>
<sequence>MSTWLPCPYAADYRFDIGHVRALWPALHAVDAEPTPHSDALWHAWALFHSGQFEQATDAGLAVGVEGLAVANRATAAHAALVEPQETVRIELFKRIHARALQHAAQRPDQANAWYWQGYALAQYAQGIHVARALAQGLGTQVRAALEATLALAPGHAYAHVALGAFHAAVIDKVGPLVGAMTYGARAEAALSHLCEAQRLAPASPAVLYECAHALLMLDGEARLAEATRLQEQAAQLPARDAVERLWVELARASLAL</sequence>
<dbReference type="InterPro" id="IPR011990">
    <property type="entry name" value="TPR-like_helical_dom_sf"/>
</dbReference>
<protein>
    <recommendedName>
        <fullName evidence="3">Tetratricopeptide repeat-containing protein</fullName>
    </recommendedName>
</protein>
<accession>A0A853IUE2</accession>
<evidence type="ECO:0008006" key="3">
    <source>
        <dbReference type="Google" id="ProtNLM"/>
    </source>
</evidence>
<dbReference type="AlphaFoldDB" id="A0A853IUE2"/>
<dbReference type="RefSeq" id="WP_180549978.1">
    <property type="nucleotide sequence ID" value="NZ_JACCKX010000001.1"/>
</dbReference>
<dbReference type="Proteomes" id="UP000589716">
    <property type="component" value="Unassembled WGS sequence"/>
</dbReference>
<dbReference type="EMBL" id="JACCKX010000001">
    <property type="protein sequence ID" value="NZA01514.1"/>
    <property type="molecule type" value="Genomic_DNA"/>
</dbReference>
<reference evidence="1 2" key="1">
    <citation type="submission" date="2020-07" db="EMBL/GenBank/DDBJ databases">
        <authorList>
            <person name="Maaloum M."/>
        </authorList>
    </citation>
    <scope>NUCLEOTIDE SEQUENCE [LARGE SCALE GENOMIC DNA]</scope>
    <source>
        <strain evidence="1 2">GCS-AN-3</strain>
    </source>
</reference>
<organism evidence="1 2">
    <name type="scientific">Ottowia beijingensis</name>
    <dbReference type="NCBI Taxonomy" id="1207057"/>
    <lineage>
        <taxon>Bacteria</taxon>
        <taxon>Pseudomonadati</taxon>
        <taxon>Pseudomonadota</taxon>
        <taxon>Betaproteobacteria</taxon>
        <taxon>Burkholderiales</taxon>
        <taxon>Comamonadaceae</taxon>
        <taxon>Ottowia</taxon>
    </lineage>
</organism>
<name>A0A853IUE2_9BURK</name>
<proteinExistence type="predicted"/>
<evidence type="ECO:0000313" key="2">
    <source>
        <dbReference type="Proteomes" id="UP000589716"/>
    </source>
</evidence>
<gene>
    <name evidence="1" type="ORF">H0I39_06560</name>
</gene>
<comment type="caution">
    <text evidence="1">The sequence shown here is derived from an EMBL/GenBank/DDBJ whole genome shotgun (WGS) entry which is preliminary data.</text>
</comment>
<keyword evidence="2" id="KW-1185">Reference proteome</keyword>